<evidence type="ECO:0000256" key="11">
    <source>
        <dbReference type="ARBA" id="ARBA00023180"/>
    </source>
</evidence>
<dbReference type="Proteomes" id="UP000192220">
    <property type="component" value="Unplaced"/>
</dbReference>
<feature type="transmembrane region" description="Helical" evidence="20">
    <location>
        <begin position="6"/>
        <end position="28"/>
    </location>
</feature>
<evidence type="ECO:0000313" key="21">
    <source>
        <dbReference type="Proteomes" id="UP000192220"/>
    </source>
</evidence>
<comment type="function">
    <text evidence="18">Electrogenic Na+-coupled sugar symporter that actively transports D-mannose or D-fructose at the plasma membrane, with a Na+ to sugar coupling ratio of 1:1. Transporter activity is driven by a transmembrane Na+ electrochemical gradient set by the Na+/K+ pump. Exclusively recognizes sugar substrates having a pyranose ring with an axial hydroxyl group on carbon 2. Has likely evolved to enable renal reabsorption of D-mannose, an important constituent of oligosaccharide chains of glycoproteins. Contributes to dietary D-fructose reabsorption from glomerular filtrate across the brush border of the kidney.</text>
</comment>
<dbReference type="OrthoDB" id="6132759at2759"/>
<evidence type="ECO:0000313" key="23">
    <source>
        <dbReference type="RefSeq" id="XP_013866874.1"/>
    </source>
</evidence>
<evidence type="ECO:0000256" key="7">
    <source>
        <dbReference type="ARBA" id="ARBA00022989"/>
    </source>
</evidence>
<dbReference type="GO" id="GO:0016324">
    <property type="term" value="C:apical plasma membrane"/>
    <property type="evidence" value="ECO:0007669"/>
    <property type="project" value="UniProtKB-SubCell"/>
</dbReference>
<accession>A0A2I4BGM8</accession>
<evidence type="ECO:0000256" key="15">
    <source>
        <dbReference type="ARBA" id="ARBA00039217"/>
    </source>
</evidence>
<dbReference type="Gene3D" id="1.20.1730.10">
    <property type="entry name" value="Sodium/glucose cotransporter"/>
    <property type="match status" value="1"/>
</dbReference>
<evidence type="ECO:0000256" key="12">
    <source>
        <dbReference type="ARBA" id="ARBA00023201"/>
    </source>
</evidence>
<keyword evidence="6 20" id="KW-0812">Transmembrane</keyword>
<organism evidence="21 22">
    <name type="scientific">Austrofundulus limnaeus</name>
    <name type="common">Annual killifish</name>
    <dbReference type="NCBI Taxonomy" id="52670"/>
    <lineage>
        <taxon>Eukaryota</taxon>
        <taxon>Metazoa</taxon>
        <taxon>Chordata</taxon>
        <taxon>Craniata</taxon>
        <taxon>Vertebrata</taxon>
        <taxon>Euteleostomi</taxon>
        <taxon>Actinopterygii</taxon>
        <taxon>Neopterygii</taxon>
        <taxon>Teleostei</taxon>
        <taxon>Neoteleostei</taxon>
        <taxon>Acanthomorphata</taxon>
        <taxon>Ovalentaria</taxon>
        <taxon>Atherinomorphae</taxon>
        <taxon>Cyprinodontiformes</taxon>
        <taxon>Rivulidae</taxon>
        <taxon>Austrofundulus</taxon>
    </lineage>
</organism>
<evidence type="ECO:0000313" key="22">
    <source>
        <dbReference type="RefSeq" id="XP_013866873.1"/>
    </source>
</evidence>
<proteinExistence type="inferred from homology"/>
<reference evidence="22 23" key="1">
    <citation type="submission" date="2025-04" db="UniProtKB">
        <authorList>
            <consortium name="RefSeq"/>
        </authorList>
    </citation>
    <scope>IDENTIFICATION</scope>
</reference>
<dbReference type="PROSITE" id="PS00457">
    <property type="entry name" value="NA_SOLUT_SYMP_2"/>
    <property type="match status" value="1"/>
</dbReference>
<dbReference type="PANTHER" id="PTHR11819">
    <property type="entry name" value="SOLUTE CARRIER FAMILY 5"/>
    <property type="match status" value="1"/>
</dbReference>
<evidence type="ECO:0000256" key="10">
    <source>
        <dbReference type="ARBA" id="ARBA00023136"/>
    </source>
</evidence>
<evidence type="ECO:0000256" key="8">
    <source>
        <dbReference type="ARBA" id="ARBA00023053"/>
    </source>
</evidence>
<keyword evidence="7 20" id="KW-1133">Transmembrane helix</keyword>
<keyword evidence="11" id="KW-0325">Glycoprotein</keyword>
<dbReference type="RefSeq" id="XP_013866873.1">
    <property type="nucleotide sequence ID" value="XM_014011419.1"/>
</dbReference>
<dbReference type="GO" id="GO:0005412">
    <property type="term" value="F:D-glucose:sodium symporter activity"/>
    <property type="evidence" value="ECO:0007669"/>
    <property type="project" value="TreeGrafter"/>
</dbReference>
<dbReference type="InterPro" id="IPR038377">
    <property type="entry name" value="Na/Glc_symporter_sf"/>
</dbReference>
<evidence type="ECO:0000256" key="4">
    <source>
        <dbReference type="ARBA" id="ARBA00022475"/>
    </source>
</evidence>
<feature type="transmembrane region" description="Helical" evidence="20">
    <location>
        <begin position="111"/>
        <end position="133"/>
    </location>
</feature>
<feature type="transmembrane region" description="Helical" evidence="20">
    <location>
        <begin position="153"/>
        <end position="174"/>
    </location>
</feature>
<sequence length="276" mass="30153">MPSGLRGLMIAVMMAALMSSLTSIFNSSSTIFTMDIWKKHRPQASERELLLVGRIVTVILVVVSVVWIPILQSANSGQLYDYIQSVTSCLAPPVTAVFTLAVFWKRTNEKGAFWGLMVGLVVGVCRMVLEFVFPSPGCGVVNTAPMVLRGVHYLHFAILLCGLTAGVVAVISLLTPPPSHEQLCNLTWWTITEERQRDIPMQKVSAVSHRTHGSEPTRRVICGQGAGLCIAALPCSDQAPAPKVPSIRESVFWSRFCCANALLLVSVNIFLYAYFA</sequence>
<feature type="transmembrane region" description="Helical" evidence="20">
    <location>
        <begin position="82"/>
        <end position="104"/>
    </location>
</feature>
<comment type="catalytic activity">
    <reaction evidence="13">
        <text>D-mannose(out) + Na(+)(out) = D-mannose(in) + Na(+)(in)</text>
        <dbReference type="Rhea" id="RHEA:72907"/>
        <dbReference type="ChEBI" id="CHEBI:4208"/>
        <dbReference type="ChEBI" id="CHEBI:29101"/>
    </reaction>
    <physiologicalReaction direction="left-to-right" evidence="13">
        <dbReference type="Rhea" id="RHEA:72908"/>
    </physiologicalReaction>
</comment>
<feature type="transmembrane region" description="Helical" evidence="20">
    <location>
        <begin position="49"/>
        <end position="70"/>
    </location>
</feature>
<dbReference type="AlphaFoldDB" id="A0A2I4BGM8"/>
<dbReference type="PROSITE" id="PS50283">
    <property type="entry name" value="NA_SOLUT_SYMP_3"/>
    <property type="match status" value="1"/>
</dbReference>
<dbReference type="InterPro" id="IPR001734">
    <property type="entry name" value="Na/solute_symporter"/>
</dbReference>
<evidence type="ECO:0000256" key="5">
    <source>
        <dbReference type="ARBA" id="ARBA00022597"/>
    </source>
</evidence>
<comment type="subcellular location">
    <subcellularLocation>
        <location evidence="1">Apical cell membrane</location>
        <topology evidence="1">Multi-pass membrane protein</topology>
    </subcellularLocation>
</comment>
<keyword evidence="9" id="KW-0406">Ion transport</keyword>
<dbReference type="InterPro" id="IPR018212">
    <property type="entry name" value="Na/solute_symporter_CS"/>
</dbReference>
<evidence type="ECO:0000256" key="17">
    <source>
        <dbReference type="ARBA" id="ARBA00042835"/>
    </source>
</evidence>
<evidence type="ECO:0000256" key="18">
    <source>
        <dbReference type="ARBA" id="ARBA00045692"/>
    </source>
</evidence>
<evidence type="ECO:0000256" key="1">
    <source>
        <dbReference type="ARBA" id="ARBA00004424"/>
    </source>
</evidence>
<dbReference type="GeneID" id="106519657"/>
<evidence type="ECO:0000256" key="20">
    <source>
        <dbReference type="SAM" id="Phobius"/>
    </source>
</evidence>
<keyword evidence="21" id="KW-1185">Reference proteome</keyword>
<evidence type="ECO:0000256" key="16">
    <source>
        <dbReference type="ARBA" id="ARBA00041339"/>
    </source>
</evidence>
<protein>
    <recommendedName>
        <fullName evidence="15">Sodium/mannose cotransporter SLC5A10</fullName>
    </recommendedName>
    <alternativeName>
        <fullName evidence="16">Sodium/glucose cotransporter 5</fullName>
    </alternativeName>
    <alternativeName>
        <fullName evidence="17">Solute carrier family 5 member 10</fullName>
    </alternativeName>
</protein>
<keyword evidence="3" id="KW-0813">Transport</keyword>
<dbReference type="Pfam" id="PF00474">
    <property type="entry name" value="SSF"/>
    <property type="match status" value="1"/>
</dbReference>
<feature type="transmembrane region" description="Helical" evidence="20">
    <location>
        <begin position="252"/>
        <end position="275"/>
    </location>
</feature>
<comment type="catalytic activity">
    <reaction evidence="14">
        <text>D-fructopyranose(out) + Na(+)(out) = D-fructopyranose(in) + Na(+)(in)</text>
        <dbReference type="Rhea" id="RHEA:72915"/>
        <dbReference type="ChEBI" id="CHEBI:29101"/>
        <dbReference type="ChEBI" id="CHEBI:37714"/>
    </reaction>
    <physiologicalReaction direction="left-to-right" evidence="14">
        <dbReference type="Rhea" id="RHEA:72916"/>
    </physiologicalReaction>
</comment>
<keyword evidence="4" id="KW-1003">Cell membrane</keyword>
<gene>
    <name evidence="22 23" type="primary">LOC106519657</name>
</gene>
<evidence type="ECO:0000256" key="9">
    <source>
        <dbReference type="ARBA" id="ARBA00023065"/>
    </source>
</evidence>
<name>A0A2I4BGM8_AUSLI</name>
<keyword evidence="5" id="KW-0762">Sugar transport</keyword>
<evidence type="ECO:0000256" key="6">
    <source>
        <dbReference type="ARBA" id="ARBA00022692"/>
    </source>
</evidence>
<keyword evidence="8" id="KW-0915">Sodium</keyword>
<evidence type="ECO:0000256" key="19">
    <source>
        <dbReference type="RuleBase" id="RU362091"/>
    </source>
</evidence>
<evidence type="ECO:0000256" key="13">
    <source>
        <dbReference type="ARBA" id="ARBA00036082"/>
    </source>
</evidence>
<comment type="similarity">
    <text evidence="2 19">Belongs to the sodium:solute symporter (SSF) (TC 2.A.21) family.</text>
</comment>
<keyword evidence="12" id="KW-0739">Sodium transport</keyword>
<evidence type="ECO:0000256" key="2">
    <source>
        <dbReference type="ARBA" id="ARBA00006434"/>
    </source>
</evidence>
<keyword evidence="10 20" id="KW-0472">Membrane</keyword>
<dbReference type="PANTHER" id="PTHR11819:SF128">
    <property type="entry name" value="SODIUM_MANNOSE COTRANSPORTER SLC5A10"/>
    <property type="match status" value="1"/>
</dbReference>
<evidence type="ECO:0000256" key="3">
    <source>
        <dbReference type="ARBA" id="ARBA00022448"/>
    </source>
</evidence>
<dbReference type="RefSeq" id="XP_013866874.1">
    <property type="nucleotide sequence ID" value="XM_014011420.1"/>
</dbReference>
<evidence type="ECO:0000256" key="14">
    <source>
        <dbReference type="ARBA" id="ARBA00036553"/>
    </source>
</evidence>